<keyword evidence="2" id="KW-1185">Reference proteome</keyword>
<evidence type="ECO:0000313" key="2">
    <source>
        <dbReference type="Proteomes" id="UP000324585"/>
    </source>
</evidence>
<dbReference type="AlphaFoldDB" id="A0A5J4YV22"/>
<accession>A0A5J4YV22</accession>
<comment type="caution">
    <text evidence="1">The sequence shown here is derived from an EMBL/GenBank/DDBJ whole genome shotgun (WGS) entry which is preliminary data.</text>
</comment>
<proteinExistence type="predicted"/>
<gene>
    <name evidence="1" type="ORF">FVE85_2933</name>
</gene>
<dbReference type="EMBL" id="VRMN01000004">
    <property type="protein sequence ID" value="KAA8494692.1"/>
    <property type="molecule type" value="Genomic_DNA"/>
</dbReference>
<dbReference type="Proteomes" id="UP000324585">
    <property type="component" value="Unassembled WGS sequence"/>
</dbReference>
<organism evidence="1 2">
    <name type="scientific">Porphyridium purpureum</name>
    <name type="common">Red alga</name>
    <name type="synonym">Porphyridium cruentum</name>
    <dbReference type="NCBI Taxonomy" id="35688"/>
    <lineage>
        <taxon>Eukaryota</taxon>
        <taxon>Rhodophyta</taxon>
        <taxon>Bangiophyceae</taxon>
        <taxon>Porphyridiales</taxon>
        <taxon>Porphyridiaceae</taxon>
        <taxon>Porphyridium</taxon>
    </lineage>
</organism>
<protein>
    <submittedName>
        <fullName evidence="1">Uncharacterized protein</fullName>
    </submittedName>
</protein>
<reference evidence="2" key="1">
    <citation type="journal article" date="2019" name="Nat. Commun.">
        <title>Expansion of phycobilisome linker gene families in mesophilic red algae.</title>
        <authorList>
            <person name="Lee J."/>
            <person name="Kim D."/>
            <person name="Bhattacharya D."/>
            <person name="Yoon H.S."/>
        </authorList>
    </citation>
    <scope>NUCLEOTIDE SEQUENCE [LARGE SCALE GENOMIC DNA]</scope>
    <source>
        <strain evidence="2">CCMP 1328</strain>
    </source>
</reference>
<evidence type="ECO:0000313" key="1">
    <source>
        <dbReference type="EMBL" id="KAA8494692.1"/>
    </source>
</evidence>
<name>A0A5J4YV22_PORPP</name>
<sequence>MMSEHVFGKNQHMLVSQLSDRLSAKKQHVALTWREKRDWLAVSDTGMVISRNALMQLPPSLSSTEIPRLTARFATCVHRTREYFAVHKPLGIIHEEPETEQR</sequence>